<dbReference type="EMBL" id="MU151249">
    <property type="protein sequence ID" value="KAF9446360.1"/>
    <property type="molecule type" value="Genomic_DNA"/>
</dbReference>
<organism evidence="2 3">
    <name type="scientific">Macrolepiota fuliginosa MF-IS2</name>
    <dbReference type="NCBI Taxonomy" id="1400762"/>
    <lineage>
        <taxon>Eukaryota</taxon>
        <taxon>Fungi</taxon>
        <taxon>Dikarya</taxon>
        <taxon>Basidiomycota</taxon>
        <taxon>Agaricomycotina</taxon>
        <taxon>Agaricomycetes</taxon>
        <taxon>Agaricomycetidae</taxon>
        <taxon>Agaricales</taxon>
        <taxon>Agaricineae</taxon>
        <taxon>Agaricaceae</taxon>
        <taxon>Macrolepiota</taxon>
    </lineage>
</organism>
<evidence type="ECO:0000256" key="1">
    <source>
        <dbReference type="SAM" id="MobiDB-lite"/>
    </source>
</evidence>
<accession>A0A9P5XB33</accession>
<comment type="caution">
    <text evidence="2">The sequence shown here is derived from an EMBL/GenBank/DDBJ whole genome shotgun (WGS) entry which is preliminary data.</text>
</comment>
<feature type="region of interest" description="Disordered" evidence="1">
    <location>
        <begin position="1"/>
        <end position="34"/>
    </location>
</feature>
<gene>
    <name evidence="2" type="ORF">P691DRAFT_188657</name>
</gene>
<feature type="region of interest" description="Disordered" evidence="1">
    <location>
        <begin position="146"/>
        <end position="186"/>
    </location>
</feature>
<sequence>MTPGSLAPLVENEGSGSYPHSPGSRLMPGENTDNTRINGDLGVDARPGLTVNITGTDSSVFYTCTRAPPPPGFPVPVSTTIPMPHAPLFNSRSDARTLGGAGVAPVRSVGFGGTMVVRRKAVGLGSPLANCVATFESLLHLRSGEDVCDGDGNNDGSSVLDASESEAETQEEEDVDADEETMSPVLMRAKDSLLLKDVRKRKTRLFPK</sequence>
<keyword evidence="3" id="KW-1185">Reference proteome</keyword>
<protein>
    <submittedName>
        <fullName evidence="2">Uncharacterized protein</fullName>
    </submittedName>
</protein>
<reference evidence="2" key="1">
    <citation type="submission" date="2020-11" db="EMBL/GenBank/DDBJ databases">
        <authorList>
            <consortium name="DOE Joint Genome Institute"/>
            <person name="Ahrendt S."/>
            <person name="Riley R."/>
            <person name="Andreopoulos W."/>
            <person name="Labutti K."/>
            <person name="Pangilinan J."/>
            <person name="Ruiz-Duenas F.J."/>
            <person name="Barrasa J.M."/>
            <person name="Sanchez-Garcia M."/>
            <person name="Camarero S."/>
            <person name="Miyauchi S."/>
            <person name="Serrano A."/>
            <person name="Linde D."/>
            <person name="Babiker R."/>
            <person name="Drula E."/>
            <person name="Ayuso-Fernandez I."/>
            <person name="Pacheco R."/>
            <person name="Padilla G."/>
            <person name="Ferreira P."/>
            <person name="Barriuso J."/>
            <person name="Kellner H."/>
            <person name="Castanera R."/>
            <person name="Alfaro M."/>
            <person name="Ramirez L."/>
            <person name="Pisabarro A.G."/>
            <person name="Kuo A."/>
            <person name="Tritt A."/>
            <person name="Lipzen A."/>
            <person name="He G."/>
            <person name="Yan M."/>
            <person name="Ng V."/>
            <person name="Cullen D."/>
            <person name="Martin F."/>
            <person name="Rosso M.-N."/>
            <person name="Henrissat B."/>
            <person name="Hibbett D."/>
            <person name="Martinez A.T."/>
            <person name="Grigoriev I.V."/>
        </authorList>
    </citation>
    <scope>NUCLEOTIDE SEQUENCE</scope>
    <source>
        <strain evidence="2">MF-IS2</strain>
    </source>
</reference>
<dbReference type="AlphaFoldDB" id="A0A9P5XB33"/>
<evidence type="ECO:0000313" key="3">
    <source>
        <dbReference type="Proteomes" id="UP000807342"/>
    </source>
</evidence>
<proteinExistence type="predicted"/>
<dbReference type="OrthoDB" id="3120409at2759"/>
<name>A0A9P5XB33_9AGAR</name>
<evidence type="ECO:0000313" key="2">
    <source>
        <dbReference type="EMBL" id="KAF9446360.1"/>
    </source>
</evidence>
<dbReference type="Proteomes" id="UP000807342">
    <property type="component" value="Unassembled WGS sequence"/>
</dbReference>
<feature type="compositionally biased region" description="Acidic residues" evidence="1">
    <location>
        <begin position="163"/>
        <end position="181"/>
    </location>
</feature>